<dbReference type="InterPro" id="IPR011074">
    <property type="entry name" value="CRAL/TRIO_N_dom"/>
</dbReference>
<dbReference type="InterPro" id="IPR051064">
    <property type="entry name" value="SEC14/CRAL-TRIO_domain"/>
</dbReference>
<dbReference type="InterPro" id="IPR036273">
    <property type="entry name" value="CRAL/TRIO_N_dom_sf"/>
</dbReference>
<dbReference type="SMART" id="SM01100">
    <property type="entry name" value="CRAL_TRIO_N"/>
    <property type="match status" value="1"/>
</dbReference>
<accession>A0ABP1S6K0</accession>
<keyword evidence="3" id="KW-1185">Reference proteome</keyword>
<evidence type="ECO:0000313" key="2">
    <source>
        <dbReference type="EMBL" id="CAL8144981.1"/>
    </source>
</evidence>
<dbReference type="PANTHER" id="PTHR23324:SF83">
    <property type="entry name" value="SEC14-LIKE PROTEIN 2"/>
    <property type="match status" value="1"/>
</dbReference>
<dbReference type="InterPro" id="IPR001251">
    <property type="entry name" value="CRAL-TRIO_dom"/>
</dbReference>
<evidence type="ECO:0000313" key="3">
    <source>
        <dbReference type="Proteomes" id="UP001642540"/>
    </source>
</evidence>
<dbReference type="Gene3D" id="3.40.525.10">
    <property type="entry name" value="CRAL-TRIO lipid binding domain"/>
    <property type="match status" value="1"/>
</dbReference>
<protein>
    <recommendedName>
        <fullName evidence="1">CRAL-TRIO domain-containing protein</fullName>
    </recommendedName>
</protein>
<dbReference type="CDD" id="cd00170">
    <property type="entry name" value="SEC14"/>
    <property type="match status" value="1"/>
</dbReference>
<dbReference type="SUPFAM" id="SSF52087">
    <property type="entry name" value="CRAL/TRIO domain"/>
    <property type="match status" value="1"/>
</dbReference>
<name>A0ABP1S6K0_9HEXA</name>
<dbReference type="PRINTS" id="PR00180">
    <property type="entry name" value="CRETINALDHBP"/>
</dbReference>
<reference evidence="2 3" key="1">
    <citation type="submission" date="2024-08" db="EMBL/GenBank/DDBJ databases">
        <authorList>
            <person name="Cucini C."/>
            <person name="Frati F."/>
        </authorList>
    </citation>
    <scope>NUCLEOTIDE SEQUENCE [LARGE SCALE GENOMIC DNA]</scope>
</reference>
<evidence type="ECO:0000259" key="1">
    <source>
        <dbReference type="PROSITE" id="PS50191"/>
    </source>
</evidence>
<dbReference type="Pfam" id="PF00650">
    <property type="entry name" value="CRAL_TRIO"/>
    <property type="match status" value="1"/>
</dbReference>
<sequence length="234" mass="27569">MLYLPTGEETVILQQFKKVVQDLGQNDVVLIRFLRARDYDLDNAETMLRNAVEWRKEIGVDNYLKWTFPPNYYSYLKYQIFGKDYNGVPICWLSVGKWPVKQLVEKEETEQVSRYIYTIMEKSVQKTAECGTPGYLIIDMDGLTYTQATHIPSLKIAFHVFQKLEQCYPEIIAKMWIINAPWIFSFAWNFVKGVFAQRTLEKITIFGCKEEWHAEFLRMIPRESIVPELQPPSE</sequence>
<gene>
    <name evidence="2" type="ORF">ODALV1_LOCUS30359</name>
</gene>
<dbReference type="PANTHER" id="PTHR23324">
    <property type="entry name" value="SEC14 RELATED PROTEIN"/>
    <property type="match status" value="1"/>
</dbReference>
<dbReference type="SMART" id="SM00516">
    <property type="entry name" value="SEC14"/>
    <property type="match status" value="1"/>
</dbReference>
<dbReference type="InterPro" id="IPR036865">
    <property type="entry name" value="CRAL-TRIO_dom_sf"/>
</dbReference>
<comment type="caution">
    <text evidence="2">The sequence shown here is derived from an EMBL/GenBank/DDBJ whole genome shotgun (WGS) entry which is preliminary data.</text>
</comment>
<feature type="domain" description="CRAL-TRIO" evidence="1">
    <location>
        <begin position="68"/>
        <end position="234"/>
    </location>
</feature>
<organism evidence="2 3">
    <name type="scientific">Orchesella dallaii</name>
    <dbReference type="NCBI Taxonomy" id="48710"/>
    <lineage>
        <taxon>Eukaryota</taxon>
        <taxon>Metazoa</taxon>
        <taxon>Ecdysozoa</taxon>
        <taxon>Arthropoda</taxon>
        <taxon>Hexapoda</taxon>
        <taxon>Collembola</taxon>
        <taxon>Entomobryomorpha</taxon>
        <taxon>Entomobryoidea</taxon>
        <taxon>Orchesellidae</taxon>
        <taxon>Orchesellinae</taxon>
        <taxon>Orchesella</taxon>
    </lineage>
</organism>
<dbReference type="PROSITE" id="PS50191">
    <property type="entry name" value="CRAL_TRIO"/>
    <property type="match status" value="1"/>
</dbReference>
<dbReference type="EMBL" id="CAXLJM020000161">
    <property type="protein sequence ID" value="CAL8144981.1"/>
    <property type="molecule type" value="Genomic_DNA"/>
</dbReference>
<proteinExistence type="predicted"/>
<dbReference type="Proteomes" id="UP001642540">
    <property type="component" value="Unassembled WGS sequence"/>
</dbReference>
<dbReference type="Pfam" id="PF03765">
    <property type="entry name" value="CRAL_TRIO_N"/>
    <property type="match status" value="1"/>
</dbReference>
<dbReference type="SUPFAM" id="SSF46938">
    <property type="entry name" value="CRAL/TRIO N-terminal domain"/>
    <property type="match status" value="1"/>
</dbReference>